<feature type="compositionally biased region" description="Basic residues" evidence="1">
    <location>
        <begin position="407"/>
        <end position="431"/>
    </location>
</feature>
<feature type="region of interest" description="Disordered" evidence="1">
    <location>
        <begin position="352"/>
        <end position="431"/>
    </location>
</feature>
<dbReference type="HOGENOM" id="CLU_052237_0_0_1"/>
<feature type="compositionally biased region" description="Polar residues" evidence="1">
    <location>
        <begin position="357"/>
        <end position="376"/>
    </location>
</feature>
<protein>
    <submittedName>
        <fullName evidence="2">GH17331</fullName>
    </submittedName>
</protein>
<evidence type="ECO:0000313" key="3">
    <source>
        <dbReference type="Proteomes" id="UP000001070"/>
    </source>
</evidence>
<feature type="region of interest" description="Disordered" evidence="1">
    <location>
        <begin position="240"/>
        <end position="299"/>
    </location>
</feature>
<evidence type="ECO:0000256" key="1">
    <source>
        <dbReference type="SAM" id="MobiDB-lite"/>
    </source>
</evidence>
<accession>B4JUQ8</accession>
<feature type="compositionally biased region" description="Acidic residues" evidence="1">
    <location>
        <begin position="261"/>
        <end position="284"/>
    </location>
</feature>
<evidence type="ECO:0000313" key="2">
    <source>
        <dbReference type="EMBL" id="EDV91228.1"/>
    </source>
</evidence>
<proteinExistence type="predicted"/>
<keyword evidence="3" id="KW-1185">Reference proteome</keyword>
<feature type="compositionally biased region" description="Acidic residues" evidence="1">
    <location>
        <begin position="188"/>
        <end position="204"/>
    </location>
</feature>
<dbReference type="eggNOG" id="ENOG502TCBZ">
    <property type="taxonomic scope" value="Eukaryota"/>
</dbReference>
<dbReference type="KEGG" id="dgr:6568155"/>
<dbReference type="OrthoDB" id="7684978at2759"/>
<dbReference type="InParanoid" id="B4JUQ8"/>
<name>B4JUQ8_DROGR</name>
<dbReference type="Proteomes" id="UP000001070">
    <property type="component" value="Unassembled WGS sequence"/>
</dbReference>
<dbReference type="PhylomeDB" id="B4JUQ8"/>
<gene>
    <name evidence="2" type="primary">Dgri\GH17331</name>
    <name evidence="2" type="ORF">Dgri_GH17331</name>
</gene>
<dbReference type="AlphaFoldDB" id="B4JUQ8"/>
<sequence length="431" mass="48305">MWIVWARLAYDKVAAANSGERVHIRLHMPEVVRQHTHFQKVYKQLPIAVAAPIHHPIHSQAPHSQLMPVGKPHVSLLGYTTTASGSGGMSPSLMQLMSTAATPMPMPMPMPMGPNYGPALFDSYNQPMETGLRETMSTVKTGGSATSSSYLGTAPGSSSYKQQQLLQQLFTPNLMAAITAAQKQREELVEEEQLDNETEPQPETELEHNELLNGNFLAALQREYFSKFGRKRKKVKFASNTRTIKKRPQKQLKYVQQTEQQFDEYQDEPDTEYEPTDEVEDEPYEERSNFWGDQPDRQNDARGYDSAVAFSGQNNALSVDEFIKNEVHGNSYAPFYGNNGNTMYDDDYDGTGTSSSWQGSPTINSYPRPTKATSTRLRTRQRRPGTSMGTGSGSGTGSGFGSTTKPGKLRYIKLTTRKKRKNHIRAKRYRA</sequence>
<organism evidence="3">
    <name type="scientific">Drosophila grimshawi</name>
    <name type="common">Hawaiian fruit fly</name>
    <name type="synonym">Idiomyia grimshawi</name>
    <dbReference type="NCBI Taxonomy" id="7222"/>
    <lineage>
        <taxon>Eukaryota</taxon>
        <taxon>Metazoa</taxon>
        <taxon>Ecdysozoa</taxon>
        <taxon>Arthropoda</taxon>
        <taxon>Hexapoda</taxon>
        <taxon>Insecta</taxon>
        <taxon>Pterygota</taxon>
        <taxon>Neoptera</taxon>
        <taxon>Endopterygota</taxon>
        <taxon>Diptera</taxon>
        <taxon>Brachycera</taxon>
        <taxon>Muscomorpha</taxon>
        <taxon>Ephydroidea</taxon>
        <taxon>Drosophilidae</taxon>
        <taxon>Drosophila</taxon>
        <taxon>Hawaiian Drosophila</taxon>
    </lineage>
</organism>
<dbReference type="OMA" id="MPNYGPA"/>
<dbReference type="EMBL" id="CH916374">
    <property type="protein sequence ID" value="EDV91228.1"/>
    <property type="molecule type" value="Genomic_DNA"/>
</dbReference>
<reference evidence="2 3" key="1">
    <citation type="journal article" date="2007" name="Nature">
        <title>Evolution of genes and genomes on the Drosophila phylogeny.</title>
        <authorList>
            <consortium name="Drosophila 12 Genomes Consortium"/>
            <person name="Clark A.G."/>
            <person name="Eisen M.B."/>
            <person name="Smith D.R."/>
            <person name="Bergman C.M."/>
            <person name="Oliver B."/>
            <person name="Markow T.A."/>
            <person name="Kaufman T.C."/>
            <person name="Kellis M."/>
            <person name="Gelbart W."/>
            <person name="Iyer V.N."/>
            <person name="Pollard D.A."/>
            <person name="Sackton T.B."/>
            <person name="Larracuente A.M."/>
            <person name="Singh N.D."/>
            <person name="Abad J.P."/>
            <person name="Abt D.N."/>
            <person name="Adryan B."/>
            <person name="Aguade M."/>
            <person name="Akashi H."/>
            <person name="Anderson W.W."/>
            <person name="Aquadro C.F."/>
            <person name="Ardell D.H."/>
            <person name="Arguello R."/>
            <person name="Artieri C.G."/>
            <person name="Barbash D.A."/>
            <person name="Barker D."/>
            <person name="Barsanti P."/>
            <person name="Batterham P."/>
            <person name="Batzoglou S."/>
            <person name="Begun D."/>
            <person name="Bhutkar A."/>
            <person name="Blanco E."/>
            <person name="Bosak S.A."/>
            <person name="Bradley R.K."/>
            <person name="Brand A.D."/>
            <person name="Brent M.R."/>
            <person name="Brooks A.N."/>
            <person name="Brown R.H."/>
            <person name="Butlin R.K."/>
            <person name="Caggese C."/>
            <person name="Calvi B.R."/>
            <person name="Bernardo de Carvalho A."/>
            <person name="Caspi A."/>
            <person name="Castrezana S."/>
            <person name="Celniker S.E."/>
            <person name="Chang J.L."/>
            <person name="Chapple C."/>
            <person name="Chatterji S."/>
            <person name="Chinwalla A."/>
            <person name="Civetta A."/>
            <person name="Clifton S.W."/>
            <person name="Comeron J.M."/>
            <person name="Costello J.C."/>
            <person name="Coyne J.A."/>
            <person name="Daub J."/>
            <person name="David R.G."/>
            <person name="Delcher A.L."/>
            <person name="Delehaunty K."/>
            <person name="Do C.B."/>
            <person name="Ebling H."/>
            <person name="Edwards K."/>
            <person name="Eickbush T."/>
            <person name="Evans J.D."/>
            <person name="Filipski A."/>
            <person name="Findeiss S."/>
            <person name="Freyhult E."/>
            <person name="Fulton L."/>
            <person name="Fulton R."/>
            <person name="Garcia A.C."/>
            <person name="Gardiner A."/>
            <person name="Garfield D.A."/>
            <person name="Garvin B.E."/>
            <person name="Gibson G."/>
            <person name="Gilbert D."/>
            <person name="Gnerre S."/>
            <person name="Godfrey J."/>
            <person name="Good R."/>
            <person name="Gotea V."/>
            <person name="Gravely B."/>
            <person name="Greenberg A.J."/>
            <person name="Griffiths-Jones S."/>
            <person name="Gross S."/>
            <person name="Guigo R."/>
            <person name="Gustafson E.A."/>
            <person name="Haerty W."/>
            <person name="Hahn M.W."/>
            <person name="Halligan D.L."/>
            <person name="Halpern A.L."/>
            <person name="Halter G.M."/>
            <person name="Han M.V."/>
            <person name="Heger A."/>
            <person name="Hillier L."/>
            <person name="Hinrichs A.S."/>
            <person name="Holmes I."/>
            <person name="Hoskins R.A."/>
            <person name="Hubisz M.J."/>
            <person name="Hultmark D."/>
            <person name="Huntley M.A."/>
            <person name="Jaffe D.B."/>
            <person name="Jagadeeshan S."/>
            <person name="Jeck W.R."/>
            <person name="Johnson J."/>
            <person name="Jones C.D."/>
            <person name="Jordan W.C."/>
            <person name="Karpen G.H."/>
            <person name="Kataoka E."/>
            <person name="Keightley P.D."/>
            <person name="Kheradpour P."/>
            <person name="Kirkness E.F."/>
            <person name="Koerich L.B."/>
            <person name="Kristiansen K."/>
            <person name="Kudrna D."/>
            <person name="Kulathinal R.J."/>
            <person name="Kumar S."/>
            <person name="Kwok R."/>
            <person name="Lander E."/>
            <person name="Langley C.H."/>
            <person name="Lapoint R."/>
            <person name="Lazzaro B.P."/>
            <person name="Lee S.J."/>
            <person name="Levesque L."/>
            <person name="Li R."/>
            <person name="Lin C.F."/>
            <person name="Lin M.F."/>
            <person name="Lindblad-Toh K."/>
            <person name="Llopart A."/>
            <person name="Long M."/>
            <person name="Low L."/>
            <person name="Lozovsky E."/>
            <person name="Lu J."/>
            <person name="Luo M."/>
            <person name="Machado C.A."/>
            <person name="Makalowski W."/>
            <person name="Marzo M."/>
            <person name="Matsuda M."/>
            <person name="Matzkin L."/>
            <person name="McAllister B."/>
            <person name="McBride C.S."/>
            <person name="McKernan B."/>
            <person name="McKernan K."/>
            <person name="Mendez-Lago M."/>
            <person name="Minx P."/>
            <person name="Mollenhauer M.U."/>
            <person name="Montooth K."/>
            <person name="Mount S.M."/>
            <person name="Mu X."/>
            <person name="Myers E."/>
            <person name="Negre B."/>
            <person name="Newfeld S."/>
            <person name="Nielsen R."/>
            <person name="Noor M.A."/>
            <person name="O'Grady P."/>
            <person name="Pachter L."/>
            <person name="Papaceit M."/>
            <person name="Parisi M.J."/>
            <person name="Parisi M."/>
            <person name="Parts L."/>
            <person name="Pedersen J.S."/>
            <person name="Pesole G."/>
            <person name="Phillippy A.M."/>
            <person name="Ponting C.P."/>
            <person name="Pop M."/>
            <person name="Porcelli D."/>
            <person name="Powell J.R."/>
            <person name="Prohaska S."/>
            <person name="Pruitt K."/>
            <person name="Puig M."/>
            <person name="Quesneville H."/>
            <person name="Ram K.R."/>
            <person name="Rand D."/>
            <person name="Rasmussen M.D."/>
            <person name="Reed L.K."/>
            <person name="Reenan R."/>
            <person name="Reily A."/>
            <person name="Remington K.A."/>
            <person name="Rieger T.T."/>
            <person name="Ritchie M.G."/>
            <person name="Robin C."/>
            <person name="Rogers Y.H."/>
            <person name="Rohde C."/>
            <person name="Rozas J."/>
            <person name="Rubenfield M.J."/>
            <person name="Ruiz A."/>
            <person name="Russo S."/>
            <person name="Salzberg S.L."/>
            <person name="Sanchez-Gracia A."/>
            <person name="Saranga D.J."/>
            <person name="Sato H."/>
            <person name="Schaeffer S.W."/>
            <person name="Schatz M.C."/>
            <person name="Schlenke T."/>
            <person name="Schwartz R."/>
            <person name="Segarra C."/>
            <person name="Singh R.S."/>
            <person name="Sirot L."/>
            <person name="Sirota M."/>
            <person name="Sisneros N.B."/>
            <person name="Smith C.D."/>
            <person name="Smith T.F."/>
            <person name="Spieth J."/>
            <person name="Stage D.E."/>
            <person name="Stark A."/>
            <person name="Stephan W."/>
            <person name="Strausberg R.L."/>
            <person name="Strempel S."/>
            <person name="Sturgill D."/>
            <person name="Sutton G."/>
            <person name="Sutton G.G."/>
            <person name="Tao W."/>
            <person name="Teichmann S."/>
            <person name="Tobari Y.N."/>
            <person name="Tomimura Y."/>
            <person name="Tsolas J.M."/>
            <person name="Valente V.L."/>
            <person name="Venter E."/>
            <person name="Venter J.C."/>
            <person name="Vicario S."/>
            <person name="Vieira F.G."/>
            <person name="Vilella A.J."/>
            <person name="Villasante A."/>
            <person name="Walenz B."/>
            <person name="Wang J."/>
            <person name="Wasserman M."/>
            <person name="Watts T."/>
            <person name="Wilson D."/>
            <person name="Wilson R.K."/>
            <person name="Wing R.A."/>
            <person name="Wolfner M.F."/>
            <person name="Wong A."/>
            <person name="Wong G.K."/>
            <person name="Wu C.I."/>
            <person name="Wu G."/>
            <person name="Yamamoto D."/>
            <person name="Yang H.P."/>
            <person name="Yang S.P."/>
            <person name="Yorke J.A."/>
            <person name="Yoshida K."/>
            <person name="Zdobnov E."/>
            <person name="Zhang P."/>
            <person name="Zhang Y."/>
            <person name="Zimin A.V."/>
            <person name="Baldwin J."/>
            <person name="Abdouelleil A."/>
            <person name="Abdulkadir J."/>
            <person name="Abebe A."/>
            <person name="Abera B."/>
            <person name="Abreu J."/>
            <person name="Acer S.C."/>
            <person name="Aftuck L."/>
            <person name="Alexander A."/>
            <person name="An P."/>
            <person name="Anderson E."/>
            <person name="Anderson S."/>
            <person name="Arachi H."/>
            <person name="Azer M."/>
            <person name="Bachantsang P."/>
            <person name="Barry A."/>
            <person name="Bayul T."/>
            <person name="Berlin A."/>
            <person name="Bessette D."/>
            <person name="Bloom T."/>
            <person name="Blye J."/>
            <person name="Boguslavskiy L."/>
            <person name="Bonnet C."/>
            <person name="Boukhgalter B."/>
            <person name="Bourzgui I."/>
            <person name="Brown A."/>
            <person name="Cahill P."/>
            <person name="Channer S."/>
            <person name="Cheshatsang Y."/>
            <person name="Chuda L."/>
            <person name="Citroen M."/>
            <person name="Collymore A."/>
            <person name="Cooke P."/>
            <person name="Costello M."/>
            <person name="D'Aco K."/>
            <person name="Daza R."/>
            <person name="De Haan G."/>
            <person name="DeGray S."/>
            <person name="DeMaso C."/>
            <person name="Dhargay N."/>
            <person name="Dooley K."/>
            <person name="Dooley E."/>
            <person name="Doricent M."/>
            <person name="Dorje P."/>
            <person name="Dorjee K."/>
            <person name="Dupes A."/>
            <person name="Elong R."/>
            <person name="Falk J."/>
            <person name="Farina A."/>
            <person name="Faro S."/>
            <person name="Ferguson D."/>
            <person name="Fisher S."/>
            <person name="Foley C.D."/>
            <person name="Franke A."/>
            <person name="Friedrich D."/>
            <person name="Gadbois L."/>
            <person name="Gearin G."/>
            <person name="Gearin C.R."/>
            <person name="Giannoukos G."/>
            <person name="Goode T."/>
            <person name="Graham J."/>
            <person name="Grandbois E."/>
            <person name="Grewal S."/>
            <person name="Gyaltsen K."/>
            <person name="Hafez N."/>
            <person name="Hagos B."/>
            <person name="Hall J."/>
            <person name="Henson C."/>
            <person name="Hollinger A."/>
            <person name="Honan T."/>
            <person name="Huard M.D."/>
            <person name="Hughes L."/>
            <person name="Hurhula B."/>
            <person name="Husby M.E."/>
            <person name="Kamat A."/>
            <person name="Kanga B."/>
            <person name="Kashin S."/>
            <person name="Khazanovich D."/>
            <person name="Kisner P."/>
            <person name="Lance K."/>
            <person name="Lara M."/>
            <person name="Lee W."/>
            <person name="Lennon N."/>
            <person name="Letendre F."/>
            <person name="LeVine R."/>
            <person name="Lipovsky A."/>
            <person name="Liu X."/>
            <person name="Liu J."/>
            <person name="Liu S."/>
            <person name="Lokyitsang T."/>
            <person name="Lokyitsang Y."/>
            <person name="Lubonja R."/>
            <person name="Lui A."/>
            <person name="MacDonald P."/>
            <person name="Magnisalis V."/>
            <person name="Maru K."/>
            <person name="Matthews C."/>
            <person name="McCusker W."/>
            <person name="McDonough S."/>
            <person name="Mehta T."/>
            <person name="Meldrim J."/>
            <person name="Meneus L."/>
            <person name="Mihai O."/>
            <person name="Mihalev A."/>
            <person name="Mihova T."/>
            <person name="Mittelman R."/>
            <person name="Mlenga V."/>
            <person name="Montmayeur A."/>
            <person name="Mulrain L."/>
            <person name="Navidi A."/>
            <person name="Naylor J."/>
            <person name="Negash T."/>
            <person name="Nguyen T."/>
            <person name="Nguyen N."/>
            <person name="Nicol R."/>
            <person name="Norbu C."/>
            <person name="Norbu N."/>
            <person name="Novod N."/>
            <person name="O'Neill B."/>
            <person name="Osman S."/>
            <person name="Markiewicz E."/>
            <person name="Oyono O.L."/>
            <person name="Patti C."/>
            <person name="Phunkhang P."/>
            <person name="Pierre F."/>
            <person name="Priest M."/>
            <person name="Raghuraman S."/>
            <person name="Rege F."/>
            <person name="Reyes R."/>
            <person name="Rise C."/>
            <person name="Rogov P."/>
            <person name="Ross K."/>
            <person name="Ryan E."/>
            <person name="Settipalli S."/>
            <person name="Shea T."/>
            <person name="Sherpa N."/>
            <person name="Shi L."/>
            <person name="Shih D."/>
            <person name="Sparrow T."/>
            <person name="Spaulding J."/>
            <person name="Stalker J."/>
            <person name="Stange-Thomann N."/>
            <person name="Stavropoulos S."/>
            <person name="Stone C."/>
            <person name="Strader C."/>
            <person name="Tesfaye S."/>
            <person name="Thomson T."/>
            <person name="Thoulutsang Y."/>
            <person name="Thoulutsang D."/>
            <person name="Topham K."/>
            <person name="Topping I."/>
            <person name="Tsamla T."/>
            <person name="Vassiliev H."/>
            <person name="Vo A."/>
            <person name="Wangchuk T."/>
            <person name="Wangdi T."/>
            <person name="Weiand M."/>
            <person name="Wilkinson J."/>
            <person name="Wilson A."/>
            <person name="Yadav S."/>
            <person name="Young G."/>
            <person name="Yu Q."/>
            <person name="Zembek L."/>
            <person name="Zhong D."/>
            <person name="Zimmer A."/>
            <person name="Zwirko Z."/>
            <person name="Jaffe D.B."/>
            <person name="Alvarez P."/>
            <person name="Brockman W."/>
            <person name="Butler J."/>
            <person name="Chin C."/>
            <person name="Gnerre S."/>
            <person name="Grabherr M."/>
            <person name="Kleber M."/>
            <person name="Mauceli E."/>
            <person name="MacCallum I."/>
        </authorList>
    </citation>
    <scope>NUCLEOTIDE SEQUENCE [LARGE SCALE GENOMIC DNA]</scope>
    <source>
        <strain evidence="3">Tucson 15287-2541.00</strain>
    </source>
</reference>
<feature type="compositionally biased region" description="Gly residues" evidence="1">
    <location>
        <begin position="388"/>
        <end position="400"/>
    </location>
</feature>
<feature type="region of interest" description="Disordered" evidence="1">
    <location>
        <begin position="186"/>
        <end position="205"/>
    </location>
</feature>